<sequence>MKVGGILVVSSIILVAFGFYGFNSLDGDPYSESTQVIDGEGITTLSDMGIDDPSTKGNNEVEVFTYGSGTDSKRLEYGEGAKIKTPTVDASLLLPEWKGKKKKWREKYWGFGVDSFPLNARVYMPKGTGPFPMVMMVHGNHSMLDYSDGGYAYLGELLASRGIIGVSVDQNFINGHWSGDFRGKEMPVRGWLLLKHLEQWSKWNQNTTSGLAGKVDLDNVVLVGHSRGGEAVSIAAAFNQLDRFPDNGNEQFDFGFGIKGVISIAPTDYRYDREISLTDINYLSIQGAYDSDETSFWGMRPYHRLQFSEGFDGFKAGLYMNHANHGQFNSTWGRSDFGAPMKWLLNLTPLVTGEEQRKVAKVYIGAFAEVVLKKNKSYLPMFKNMELIHNWLPKETYRIQYADNFKNVLVDFERDLDLSNGLDGIKLNAEHFNIWREMELLARDGGSQQNNALVLGWRHSSDIQSDSIPVYSIELPEALKNFGEMDTLALSLAMGDLSELAINEEGEGRNLTPKSGFNFSIMLKDSLGNSASVPLAENNKLPGVVKSKFTKFDFLDRNMIGDESETQLKSCFVPISSFLKQNNSLNMNNLKSIDLVFDKDTMGVVILDDIGFYQKRID</sequence>
<protein>
    <recommendedName>
        <fullName evidence="3">Alpha/beta hydrolase</fullName>
    </recommendedName>
</protein>
<dbReference type="Proteomes" id="UP001330184">
    <property type="component" value="Chromosome"/>
</dbReference>
<name>A0AA48KNG1_9FLAO</name>
<dbReference type="InterPro" id="IPR029058">
    <property type="entry name" value="AB_hydrolase_fold"/>
</dbReference>
<dbReference type="PANTHER" id="PTHR33428">
    <property type="entry name" value="CHLOROPHYLLASE-2, CHLOROPLASTIC"/>
    <property type="match status" value="1"/>
</dbReference>
<accession>A0AA48KNG1</accession>
<dbReference type="AlphaFoldDB" id="A0AA48KNG1"/>
<dbReference type="PANTHER" id="PTHR33428:SF14">
    <property type="entry name" value="CARBOXYLESTERASE TYPE B DOMAIN-CONTAINING PROTEIN"/>
    <property type="match status" value="1"/>
</dbReference>
<reference evidence="1 2" key="1">
    <citation type="submission" date="2023-01" db="EMBL/GenBank/DDBJ databases">
        <title>Complete genome sequence of Muricauda aquimarina strain IFOP_LL357.</title>
        <authorList>
            <person name="Gajardo G."/>
            <person name="Ueki S."/>
            <person name="Maruyama F."/>
        </authorList>
    </citation>
    <scope>NUCLEOTIDE SEQUENCE [LARGE SCALE GENOMIC DNA]</scope>
    <source>
        <strain evidence="1 2">IFOP_LL357</strain>
    </source>
</reference>
<dbReference type="EMBL" id="AP027268">
    <property type="protein sequence ID" value="BDW94174.1"/>
    <property type="molecule type" value="Genomic_DNA"/>
</dbReference>
<dbReference type="Gene3D" id="3.40.50.1820">
    <property type="entry name" value="alpha/beta hydrolase"/>
    <property type="match status" value="1"/>
</dbReference>
<organism evidence="1 2">
    <name type="scientific">Flagellimonas marinaquae</name>
    <dbReference type="NCBI Taxonomy" id="254955"/>
    <lineage>
        <taxon>Bacteria</taxon>
        <taxon>Pseudomonadati</taxon>
        <taxon>Bacteroidota</taxon>
        <taxon>Flavobacteriia</taxon>
        <taxon>Flavobacteriales</taxon>
        <taxon>Flavobacteriaceae</taxon>
        <taxon>Flagellimonas</taxon>
    </lineage>
</organism>
<gene>
    <name evidence="1" type="ORF">MACH07_30060</name>
</gene>
<proteinExistence type="predicted"/>
<evidence type="ECO:0008006" key="3">
    <source>
        <dbReference type="Google" id="ProtNLM"/>
    </source>
</evidence>
<evidence type="ECO:0000313" key="1">
    <source>
        <dbReference type="EMBL" id="BDW94174.1"/>
    </source>
</evidence>
<keyword evidence="2" id="KW-1185">Reference proteome</keyword>
<evidence type="ECO:0000313" key="2">
    <source>
        <dbReference type="Proteomes" id="UP001330184"/>
    </source>
</evidence>
<dbReference type="SUPFAM" id="SSF53474">
    <property type="entry name" value="alpha/beta-Hydrolases"/>
    <property type="match status" value="1"/>
</dbReference>